<protein>
    <submittedName>
        <fullName evidence="1">Uncharacterized protein</fullName>
    </submittedName>
</protein>
<dbReference type="AlphaFoldDB" id="A0A8H7J088"/>
<dbReference type="Proteomes" id="UP000651452">
    <property type="component" value="Unassembled WGS sequence"/>
</dbReference>
<evidence type="ECO:0000313" key="2">
    <source>
        <dbReference type="Proteomes" id="UP000651452"/>
    </source>
</evidence>
<evidence type="ECO:0000313" key="1">
    <source>
        <dbReference type="EMBL" id="KAF9693266.1"/>
    </source>
</evidence>
<keyword evidence="2" id="KW-1185">Reference proteome</keyword>
<accession>A0A8H7J088</accession>
<sequence>MSVQTLAIQLNDFQQEVRSLITELAAEIRIEQVKQQMKLGEVLGKIDLGHIAIHRLQEDVNGGLGRMVGRLRREVDELKVKGLQNEGV</sequence>
<name>A0A8H7J088_9PLEO</name>
<reference evidence="1" key="2">
    <citation type="submission" date="2020-09" db="EMBL/GenBank/DDBJ databases">
        <title>Reference genome assembly for Australian Ascochyta lentis isolate Al4.</title>
        <authorList>
            <person name="Lee R.C."/>
            <person name="Farfan-Caceres L.M."/>
            <person name="Debler J.W."/>
            <person name="Williams A.H."/>
            <person name="Henares B.M."/>
        </authorList>
    </citation>
    <scope>NUCLEOTIDE SEQUENCE</scope>
    <source>
        <strain evidence="1">Al4</strain>
    </source>
</reference>
<comment type="caution">
    <text evidence="1">The sequence shown here is derived from an EMBL/GenBank/DDBJ whole genome shotgun (WGS) entry which is preliminary data.</text>
</comment>
<reference evidence="1" key="1">
    <citation type="submission" date="2018-12" db="EMBL/GenBank/DDBJ databases">
        <authorList>
            <person name="Syme R.A."/>
            <person name="Farfan-Caceres L."/>
            <person name="Lichtenzveig J."/>
        </authorList>
    </citation>
    <scope>NUCLEOTIDE SEQUENCE</scope>
    <source>
        <strain evidence="1">Al4</strain>
    </source>
</reference>
<gene>
    <name evidence="1" type="ORF">EKO04_008773</name>
</gene>
<dbReference type="EMBL" id="RZGK01000016">
    <property type="protein sequence ID" value="KAF9693266.1"/>
    <property type="molecule type" value="Genomic_DNA"/>
</dbReference>
<proteinExistence type="predicted"/>
<organism evidence="1 2">
    <name type="scientific">Ascochyta lentis</name>
    <dbReference type="NCBI Taxonomy" id="205686"/>
    <lineage>
        <taxon>Eukaryota</taxon>
        <taxon>Fungi</taxon>
        <taxon>Dikarya</taxon>
        <taxon>Ascomycota</taxon>
        <taxon>Pezizomycotina</taxon>
        <taxon>Dothideomycetes</taxon>
        <taxon>Pleosporomycetidae</taxon>
        <taxon>Pleosporales</taxon>
        <taxon>Pleosporineae</taxon>
        <taxon>Didymellaceae</taxon>
        <taxon>Ascochyta</taxon>
    </lineage>
</organism>
<dbReference type="OrthoDB" id="10457911at2759"/>